<dbReference type="EMBL" id="JAPEVB010000003">
    <property type="protein sequence ID" value="KAJ4392304.1"/>
    <property type="molecule type" value="Genomic_DNA"/>
</dbReference>
<comment type="caution">
    <text evidence="1">The sequence shown here is derived from an EMBL/GenBank/DDBJ whole genome shotgun (WGS) entry which is preliminary data.</text>
</comment>
<sequence length="221" mass="24949">MTKTRPAIRDELVQALLHRLEKDLSDLRNRSGTRIRFVPRQPLIDTISQDRVERLLETFRVHGKARNVPLRDLARYISPPEGGCHCQKAECTGARMILATLLLIGKEELVTEIFTSNGTAKELQICDQDLPFGTMIAQTERIGQGGHDEGVRLSANNPTQMQGADTKADAAVFHLLTPPEQELLSYFQWQFMSPYLTTLDLNEGAKEEPDEISLPWKELVQ</sequence>
<dbReference type="Proteomes" id="UP001140453">
    <property type="component" value="Unassembled WGS sequence"/>
</dbReference>
<proteinExistence type="predicted"/>
<reference evidence="1" key="1">
    <citation type="submission" date="2022-10" db="EMBL/GenBank/DDBJ databases">
        <title>Tapping the CABI collections for fungal endophytes: first genome assemblies for Collariella, Neodidymelliopsis, Ascochyta clinopodiicola, Didymella pomorum, Didymosphaeria variabile, Neocosmospora piperis and Neocucurbitaria cava.</title>
        <authorList>
            <person name="Hill R."/>
        </authorList>
    </citation>
    <scope>NUCLEOTIDE SEQUENCE</scope>
    <source>
        <strain evidence="1">IMI 355082</strain>
    </source>
</reference>
<protein>
    <submittedName>
        <fullName evidence="1">Uncharacterized protein</fullName>
    </submittedName>
</protein>
<keyword evidence="2" id="KW-1185">Reference proteome</keyword>
<organism evidence="1 2">
    <name type="scientific">Gnomoniopsis smithogilvyi</name>
    <dbReference type="NCBI Taxonomy" id="1191159"/>
    <lineage>
        <taxon>Eukaryota</taxon>
        <taxon>Fungi</taxon>
        <taxon>Dikarya</taxon>
        <taxon>Ascomycota</taxon>
        <taxon>Pezizomycotina</taxon>
        <taxon>Sordariomycetes</taxon>
        <taxon>Sordariomycetidae</taxon>
        <taxon>Diaporthales</taxon>
        <taxon>Gnomoniaceae</taxon>
        <taxon>Gnomoniopsis</taxon>
    </lineage>
</organism>
<dbReference type="AlphaFoldDB" id="A0A9W8YU75"/>
<evidence type="ECO:0000313" key="1">
    <source>
        <dbReference type="EMBL" id="KAJ4392304.1"/>
    </source>
</evidence>
<evidence type="ECO:0000313" key="2">
    <source>
        <dbReference type="Proteomes" id="UP001140453"/>
    </source>
</evidence>
<accession>A0A9W8YU75</accession>
<name>A0A9W8YU75_9PEZI</name>
<gene>
    <name evidence="1" type="ORF">N0V93_005929</name>
</gene>